<organism evidence="9 10">
    <name type="scientific">Tetrabaena socialis</name>
    <dbReference type="NCBI Taxonomy" id="47790"/>
    <lineage>
        <taxon>Eukaryota</taxon>
        <taxon>Viridiplantae</taxon>
        <taxon>Chlorophyta</taxon>
        <taxon>core chlorophytes</taxon>
        <taxon>Chlorophyceae</taxon>
        <taxon>CS clade</taxon>
        <taxon>Chlamydomonadales</taxon>
        <taxon>Tetrabaenaceae</taxon>
        <taxon>Tetrabaena</taxon>
    </lineage>
</organism>
<dbReference type="Gene3D" id="3.40.50.300">
    <property type="entry name" value="P-loop containing nucleotide triphosphate hydrolases"/>
    <property type="match status" value="1"/>
</dbReference>
<comment type="similarity">
    <text evidence="1">Belongs to the small GTPase superfamily. Arf family.</text>
</comment>
<evidence type="ECO:0000256" key="8">
    <source>
        <dbReference type="SAM" id="MobiDB-lite"/>
    </source>
</evidence>
<dbReference type="EMBL" id="PGGS01000001">
    <property type="protein sequence ID" value="PNH12963.1"/>
    <property type="molecule type" value="Genomic_DNA"/>
</dbReference>
<dbReference type="InterPro" id="IPR027417">
    <property type="entry name" value="P-loop_NTPase"/>
</dbReference>
<dbReference type="GO" id="GO:0016192">
    <property type="term" value="P:vesicle-mediated transport"/>
    <property type="evidence" value="ECO:0007669"/>
    <property type="project" value="UniProtKB-KW"/>
</dbReference>
<feature type="region of interest" description="Disordered" evidence="8">
    <location>
        <begin position="569"/>
        <end position="593"/>
    </location>
</feature>
<feature type="compositionally biased region" description="Low complexity" evidence="8">
    <location>
        <begin position="359"/>
        <end position="370"/>
    </location>
</feature>
<comment type="caution">
    <text evidence="9">The sequence shown here is derived from an EMBL/GenBank/DDBJ whole genome shotgun (WGS) entry which is preliminary data.</text>
</comment>
<accession>A0A2J8AKC5</accession>
<keyword evidence="5 6" id="KW-0342">GTP-binding</keyword>
<dbReference type="GO" id="GO:0003924">
    <property type="term" value="F:GTPase activity"/>
    <property type="evidence" value="ECO:0007669"/>
    <property type="project" value="InterPro"/>
</dbReference>
<feature type="binding site" evidence="6">
    <location>
        <position position="68"/>
    </location>
    <ligand>
        <name>GTP</name>
        <dbReference type="ChEBI" id="CHEBI:37565"/>
    </ligand>
</feature>
<evidence type="ECO:0000313" key="9">
    <source>
        <dbReference type="EMBL" id="PNH12963.1"/>
    </source>
</evidence>
<keyword evidence="2" id="KW-0449">Lipoprotein</keyword>
<name>A0A2J8AKC5_9CHLO</name>
<keyword evidence="4" id="KW-0813">Transport</keyword>
<dbReference type="AlphaFoldDB" id="A0A2J8AKC5"/>
<keyword evidence="2" id="KW-0519">Myristate</keyword>
<dbReference type="OrthoDB" id="414781at2759"/>
<keyword evidence="4" id="KW-0931">ER-Golgi transport</keyword>
<evidence type="ECO:0000256" key="5">
    <source>
        <dbReference type="ARBA" id="ARBA00023134"/>
    </source>
</evidence>
<evidence type="ECO:0000256" key="3">
    <source>
        <dbReference type="ARBA" id="ARBA00022741"/>
    </source>
</evidence>
<dbReference type="SMART" id="SM00178">
    <property type="entry name" value="SAR"/>
    <property type="match status" value="1"/>
</dbReference>
<dbReference type="Pfam" id="PF00025">
    <property type="entry name" value="Arf"/>
    <property type="match status" value="2"/>
</dbReference>
<keyword evidence="3 6" id="KW-0547">Nucleotide-binding</keyword>
<dbReference type="PANTHER" id="PTHR11711">
    <property type="entry name" value="ADP RIBOSYLATION FACTOR-RELATED"/>
    <property type="match status" value="1"/>
</dbReference>
<evidence type="ECO:0000313" key="10">
    <source>
        <dbReference type="Proteomes" id="UP000236333"/>
    </source>
</evidence>
<protein>
    <submittedName>
        <fullName evidence="9">ADP-ribosylation factor</fullName>
    </submittedName>
</protein>
<dbReference type="InterPro" id="IPR024156">
    <property type="entry name" value="Small_GTPase_ARF"/>
</dbReference>
<dbReference type="SUPFAM" id="SSF52540">
    <property type="entry name" value="P-loop containing nucleoside triphosphate hydrolases"/>
    <property type="match status" value="1"/>
</dbReference>
<dbReference type="PRINTS" id="PR00328">
    <property type="entry name" value="SAR1GTPBP"/>
</dbReference>
<keyword evidence="7" id="KW-0460">Magnesium</keyword>
<evidence type="ECO:0000256" key="1">
    <source>
        <dbReference type="ARBA" id="ARBA00010290"/>
    </source>
</evidence>
<feature type="compositionally biased region" description="Basic and acidic residues" evidence="8">
    <location>
        <begin position="400"/>
        <end position="412"/>
    </location>
</feature>
<feature type="compositionally biased region" description="Gly residues" evidence="8">
    <location>
        <begin position="413"/>
        <end position="423"/>
    </location>
</feature>
<feature type="region of interest" description="Disordered" evidence="8">
    <location>
        <begin position="351"/>
        <end position="386"/>
    </location>
</feature>
<feature type="region of interest" description="Disordered" evidence="8">
    <location>
        <begin position="211"/>
        <end position="235"/>
    </location>
</feature>
<evidence type="ECO:0000256" key="4">
    <source>
        <dbReference type="ARBA" id="ARBA00022892"/>
    </source>
</evidence>
<evidence type="ECO:0000256" key="7">
    <source>
        <dbReference type="PIRSR" id="PIRSR606689-2"/>
    </source>
</evidence>
<feature type="binding site" evidence="6">
    <location>
        <begin position="20"/>
        <end position="27"/>
    </location>
    <ligand>
        <name>GTP</name>
        <dbReference type="ChEBI" id="CHEBI:37565"/>
    </ligand>
</feature>
<dbReference type="Proteomes" id="UP000236333">
    <property type="component" value="Unassembled WGS sequence"/>
</dbReference>
<feature type="binding site" evidence="7">
    <location>
        <position position="27"/>
    </location>
    <ligand>
        <name>Mg(2+)</name>
        <dbReference type="ChEBI" id="CHEBI:18420"/>
    </ligand>
</feature>
<dbReference type="SMART" id="SM00177">
    <property type="entry name" value="ARF"/>
    <property type="match status" value="1"/>
</dbReference>
<feature type="compositionally biased region" description="Pro residues" evidence="8">
    <location>
        <begin position="375"/>
        <end position="385"/>
    </location>
</feature>
<gene>
    <name evidence="9" type="ORF">TSOC_000019</name>
</gene>
<evidence type="ECO:0000256" key="2">
    <source>
        <dbReference type="ARBA" id="ARBA00022707"/>
    </source>
</evidence>
<proteinExistence type="inferred from homology"/>
<dbReference type="GO" id="GO:0046872">
    <property type="term" value="F:metal ion binding"/>
    <property type="evidence" value="ECO:0007669"/>
    <property type="project" value="UniProtKB-KW"/>
</dbReference>
<dbReference type="PROSITE" id="PS51417">
    <property type="entry name" value="ARF"/>
    <property type="match status" value="1"/>
</dbReference>
<keyword evidence="7" id="KW-0479">Metal-binding</keyword>
<dbReference type="GO" id="GO:0005525">
    <property type="term" value="F:GTP binding"/>
    <property type="evidence" value="ECO:0007669"/>
    <property type="project" value="UniProtKB-KW"/>
</dbReference>
<dbReference type="InterPro" id="IPR006689">
    <property type="entry name" value="Small_GTPase_ARF/SAR"/>
</dbReference>
<feature type="compositionally biased region" description="Low complexity" evidence="8">
    <location>
        <begin position="574"/>
        <end position="587"/>
    </location>
</feature>
<evidence type="ECO:0000256" key="6">
    <source>
        <dbReference type="PIRSR" id="PIRSR606689-1"/>
    </source>
</evidence>
<feature type="binding site" evidence="6">
    <location>
        <begin position="141"/>
        <end position="144"/>
    </location>
    <ligand>
        <name>GTP</name>
        <dbReference type="ChEBI" id="CHEBI:37565"/>
    </ligand>
</feature>
<sequence length="653" mass="67643">MPLPGWLGGSREVNPIILLGLRDAGKTTLLSGLQLGNPVTMVPAPAIGIAIDTRKCSGLRIHSWGVGGSDRARPVWRQFHTGAAALVFVVDCNDRARVREAREELWLYLAEPSFAGVHLLLLGPTLQESSFAGVPLLLLANKQDLPRAMSPAELARELGLAPAHPAQPQLSEPTPAAMLAREALHMFGVHQGFDWLAGAISRARALAPPAPAHSAPFGATAPRALGDPSPALTTLPGWRQRRAAAAHAAPERHHPHPSAAAVLSGWLSEAADPADTDNAFLAQLEGCTLARWDDCAHLRVAWLYLQDAAAATAVALPDVAPLPSLVTDVERVKREQEQRLMWSLRRVSVGKAGGGPGRHAGAAAAPAATAERSLPPTPPPLPPPATDEQLLAAVLWPEHHASNSGGRGDDGPGGRSSQGGWGGPPASREGSGRGRGLSGWGGDALERIAFAAIKRHGYMGAQRLLRGAAMRPTPFSGCARDDGGDDCDDCDDCDHCDAAPGGEGRLLGMRAGALEACVRSVAQLLALFLAHACESALRAGSAASLDSGAAGPKEEAEAEEDWEAVEALSDTTSCGASEAGEGESQGCEGCGGGEKAEVGGDSGKEVDSGLEAELGTAGAVTALQSMPQYAVFRATALQLQLQQQQQAVASVRC</sequence>
<keyword evidence="10" id="KW-1185">Reference proteome</keyword>
<reference evidence="9 10" key="1">
    <citation type="journal article" date="2017" name="Mol. Biol. Evol.">
        <title>The 4-celled Tetrabaena socialis nuclear genome reveals the essential components for genetic control of cell number at the origin of multicellularity in the volvocine lineage.</title>
        <authorList>
            <person name="Featherston J."/>
            <person name="Arakaki Y."/>
            <person name="Hanschen E.R."/>
            <person name="Ferris P.J."/>
            <person name="Michod R.E."/>
            <person name="Olson B.J.S.C."/>
            <person name="Nozaki H."/>
            <person name="Durand P.M."/>
        </authorList>
    </citation>
    <scope>NUCLEOTIDE SEQUENCE [LARGE SCALE GENOMIC DNA]</scope>
    <source>
        <strain evidence="9 10">NIES-571</strain>
    </source>
</reference>
<feature type="region of interest" description="Disordered" evidence="8">
    <location>
        <begin position="400"/>
        <end position="438"/>
    </location>
</feature>